<comment type="caution">
    <text evidence="1">The sequence shown here is derived from an EMBL/GenBank/DDBJ whole genome shotgun (WGS) entry which is preliminary data.</text>
</comment>
<organism evidence="1 2">
    <name type="scientific">Paraglomus brasilianum</name>
    <dbReference type="NCBI Taxonomy" id="144538"/>
    <lineage>
        <taxon>Eukaryota</taxon>
        <taxon>Fungi</taxon>
        <taxon>Fungi incertae sedis</taxon>
        <taxon>Mucoromycota</taxon>
        <taxon>Glomeromycotina</taxon>
        <taxon>Glomeromycetes</taxon>
        <taxon>Paraglomerales</taxon>
        <taxon>Paraglomeraceae</taxon>
        <taxon>Paraglomus</taxon>
    </lineage>
</organism>
<reference evidence="1" key="1">
    <citation type="submission" date="2021-06" db="EMBL/GenBank/DDBJ databases">
        <authorList>
            <person name="Kallberg Y."/>
            <person name="Tangrot J."/>
            <person name="Rosling A."/>
        </authorList>
    </citation>
    <scope>NUCLEOTIDE SEQUENCE</scope>
    <source>
        <strain evidence="1">BR232B</strain>
    </source>
</reference>
<proteinExistence type="predicted"/>
<gene>
    <name evidence="1" type="ORF">PBRASI_LOCUS9841</name>
</gene>
<evidence type="ECO:0000313" key="1">
    <source>
        <dbReference type="EMBL" id="CAG8642273.1"/>
    </source>
</evidence>
<name>A0A9N9DIX0_9GLOM</name>
<protein>
    <submittedName>
        <fullName evidence="1">4495_t:CDS:1</fullName>
    </submittedName>
</protein>
<evidence type="ECO:0000313" key="2">
    <source>
        <dbReference type="Proteomes" id="UP000789739"/>
    </source>
</evidence>
<sequence>MNINGVVVSSFLENVSVVYYNVENNIMNKDKDSCNSSGIIHLEGPNRLPEIEPNNKDTQNITLNDIKSRLRFM</sequence>
<dbReference type="EMBL" id="CAJVPI010002384">
    <property type="protein sequence ID" value="CAG8642273.1"/>
    <property type="molecule type" value="Genomic_DNA"/>
</dbReference>
<accession>A0A9N9DIX0</accession>
<dbReference type="AlphaFoldDB" id="A0A9N9DIX0"/>
<keyword evidence="2" id="KW-1185">Reference proteome</keyword>
<dbReference type="Proteomes" id="UP000789739">
    <property type="component" value="Unassembled WGS sequence"/>
</dbReference>